<evidence type="ECO:0000313" key="1">
    <source>
        <dbReference type="EMBL" id="GAG77056.1"/>
    </source>
</evidence>
<dbReference type="EMBL" id="BART01010795">
    <property type="protein sequence ID" value="GAG77056.1"/>
    <property type="molecule type" value="Genomic_DNA"/>
</dbReference>
<feature type="non-terminal residue" evidence="1">
    <location>
        <position position="1"/>
    </location>
</feature>
<dbReference type="AlphaFoldDB" id="X1BY36"/>
<name>X1BY36_9ZZZZ</name>
<proteinExistence type="predicted"/>
<gene>
    <name evidence="1" type="ORF">S01H4_23310</name>
</gene>
<accession>X1BY36</accession>
<comment type="caution">
    <text evidence="1">The sequence shown here is derived from an EMBL/GenBank/DDBJ whole genome shotgun (WGS) entry which is preliminary data.</text>
</comment>
<organism evidence="1">
    <name type="scientific">marine sediment metagenome</name>
    <dbReference type="NCBI Taxonomy" id="412755"/>
    <lineage>
        <taxon>unclassified sequences</taxon>
        <taxon>metagenomes</taxon>
        <taxon>ecological metagenomes</taxon>
    </lineage>
</organism>
<sequence length="87" mass="10209">DGYQPVIAVLRLAPLENWILAKISMDEIPIGKILIESLRPYRMNDLESQLCPKFDIVVRKHFKGVWNRGEQYLKEYLRKVGIMAQDH</sequence>
<protein>
    <submittedName>
        <fullName evidence="1">Uncharacterized protein</fullName>
    </submittedName>
</protein>
<reference evidence="1" key="1">
    <citation type="journal article" date="2014" name="Front. Microbiol.">
        <title>High frequency of phylogenetically diverse reductive dehalogenase-homologous genes in deep subseafloor sedimentary metagenomes.</title>
        <authorList>
            <person name="Kawai M."/>
            <person name="Futagami T."/>
            <person name="Toyoda A."/>
            <person name="Takaki Y."/>
            <person name="Nishi S."/>
            <person name="Hori S."/>
            <person name="Arai W."/>
            <person name="Tsubouchi T."/>
            <person name="Morono Y."/>
            <person name="Uchiyama I."/>
            <person name="Ito T."/>
            <person name="Fujiyama A."/>
            <person name="Inagaki F."/>
            <person name="Takami H."/>
        </authorList>
    </citation>
    <scope>NUCLEOTIDE SEQUENCE</scope>
    <source>
        <strain evidence="1">Expedition CK06-06</strain>
    </source>
</reference>